<gene>
    <name evidence="1" type="ORF">KC01_LOCUS13711</name>
</gene>
<accession>A0AAV2K5M5</accession>
<protein>
    <submittedName>
        <fullName evidence="1">Uncharacterized protein</fullName>
    </submittedName>
</protein>
<dbReference type="EMBL" id="OZ035838">
    <property type="protein sequence ID" value="CAL1583215.1"/>
    <property type="molecule type" value="Genomic_DNA"/>
</dbReference>
<keyword evidence="2" id="KW-1185">Reference proteome</keyword>
<organism evidence="1 2">
    <name type="scientific">Knipowitschia caucasica</name>
    <name type="common">Caucasian dwarf goby</name>
    <name type="synonym">Pomatoschistus caucasicus</name>
    <dbReference type="NCBI Taxonomy" id="637954"/>
    <lineage>
        <taxon>Eukaryota</taxon>
        <taxon>Metazoa</taxon>
        <taxon>Chordata</taxon>
        <taxon>Craniata</taxon>
        <taxon>Vertebrata</taxon>
        <taxon>Euteleostomi</taxon>
        <taxon>Actinopterygii</taxon>
        <taxon>Neopterygii</taxon>
        <taxon>Teleostei</taxon>
        <taxon>Neoteleostei</taxon>
        <taxon>Acanthomorphata</taxon>
        <taxon>Gobiaria</taxon>
        <taxon>Gobiiformes</taxon>
        <taxon>Gobioidei</taxon>
        <taxon>Gobiidae</taxon>
        <taxon>Gobiinae</taxon>
        <taxon>Knipowitschia</taxon>
    </lineage>
</organism>
<reference evidence="1 2" key="1">
    <citation type="submission" date="2024-04" db="EMBL/GenBank/DDBJ databases">
        <authorList>
            <person name="Waldvogel A.-M."/>
            <person name="Schoenle A."/>
        </authorList>
    </citation>
    <scope>NUCLEOTIDE SEQUENCE [LARGE SCALE GENOMIC DNA]</scope>
</reference>
<name>A0AAV2K5M5_KNICA</name>
<evidence type="ECO:0000313" key="2">
    <source>
        <dbReference type="Proteomes" id="UP001497482"/>
    </source>
</evidence>
<sequence length="69" mass="8057">MDEEQSLQAEGEQQWRLLNRHRFIARVEEAQWNNYKPRTLTSAVRGAAYFHIICFKPVHLTLLVSKAGC</sequence>
<evidence type="ECO:0000313" key="1">
    <source>
        <dbReference type="EMBL" id="CAL1583215.1"/>
    </source>
</evidence>
<dbReference type="Proteomes" id="UP001497482">
    <property type="component" value="Chromosome 16"/>
</dbReference>
<dbReference type="AlphaFoldDB" id="A0AAV2K5M5"/>
<proteinExistence type="predicted"/>